<dbReference type="EMBL" id="GBXM01097015">
    <property type="protein sequence ID" value="JAH11562.1"/>
    <property type="molecule type" value="Transcribed_RNA"/>
</dbReference>
<dbReference type="InterPro" id="IPR043502">
    <property type="entry name" value="DNA/RNA_pol_sf"/>
</dbReference>
<dbReference type="AlphaFoldDB" id="A0A0E9Q4V6"/>
<dbReference type="Gene3D" id="3.30.70.270">
    <property type="match status" value="1"/>
</dbReference>
<name>A0A0E9Q4V6_ANGAN</name>
<evidence type="ECO:0008006" key="2">
    <source>
        <dbReference type="Google" id="ProtNLM"/>
    </source>
</evidence>
<dbReference type="InterPro" id="IPR043128">
    <property type="entry name" value="Rev_trsase/Diguanyl_cyclase"/>
</dbReference>
<reference evidence="1" key="2">
    <citation type="journal article" date="2015" name="Fish Shellfish Immunol.">
        <title>Early steps in the European eel (Anguilla anguilla)-Vibrio vulnificus interaction in the gills: Role of the RtxA13 toxin.</title>
        <authorList>
            <person name="Callol A."/>
            <person name="Pajuelo D."/>
            <person name="Ebbesson L."/>
            <person name="Teles M."/>
            <person name="MacKenzie S."/>
            <person name="Amaro C."/>
        </authorList>
    </citation>
    <scope>NUCLEOTIDE SEQUENCE</scope>
</reference>
<reference evidence="1" key="1">
    <citation type="submission" date="2014-11" db="EMBL/GenBank/DDBJ databases">
        <authorList>
            <person name="Amaro Gonzalez C."/>
        </authorList>
    </citation>
    <scope>NUCLEOTIDE SEQUENCE</scope>
</reference>
<dbReference type="SUPFAM" id="SSF56672">
    <property type="entry name" value="DNA/RNA polymerases"/>
    <property type="match status" value="1"/>
</dbReference>
<sequence length="64" mass="7149">MLQSVLVGKAQKNYPSTFKRLMNRVLAGLEGCAAYMDAVVVFSDTWTQQAPALWLECNWAEGHC</sequence>
<proteinExistence type="predicted"/>
<accession>A0A0E9Q4V6</accession>
<evidence type="ECO:0000313" key="1">
    <source>
        <dbReference type="EMBL" id="JAH11562.1"/>
    </source>
</evidence>
<protein>
    <recommendedName>
        <fullName evidence="2">Reverse transcriptase domain-containing protein</fullName>
    </recommendedName>
</protein>
<organism evidence="1">
    <name type="scientific">Anguilla anguilla</name>
    <name type="common">European freshwater eel</name>
    <name type="synonym">Muraena anguilla</name>
    <dbReference type="NCBI Taxonomy" id="7936"/>
    <lineage>
        <taxon>Eukaryota</taxon>
        <taxon>Metazoa</taxon>
        <taxon>Chordata</taxon>
        <taxon>Craniata</taxon>
        <taxon>Vertebrata</taxon>
        <taxon>Euteleostomi</taxon>
        <taxon>Actinopterygii</taxon>
        <taxon>Neopterygii</taxon>
        <taxon>Teleostei</taxon>
        <taxon>Anguilliformes</taxon>
        <taxon>Anguillidae</taxon>
        <taxon>Anguilla</taxon>
    </lineage>
</organism>